<reference evidence="2" key="1">
    <citation type="submission" date="2016-10" db="EMBL/GenBank/DDBJ databases">
        <authorList>
            <person name="Varghese N."/>
            <person name="Submissions S."/>
        </authorList>
    </citation>
    <scope>NUCLEOTIDE SEQUENCE [LARGE SCALE GENOMIC DNA]</scope>
    <source>
        <strain evidence="2">BP1-148</strain>
    </source>
</reference>
<keyword evidence="2" id="KW-1185">Reference proteome</keyword>
<evidence type="ECO:0000313" key="1">
    <source>
        <dbReference type="EMBL" id="SDG80702.1"/>
    </source>
</evidence>
<dbReference type="AlphaFoldDB" id="A0A1G7X941"/>
<proteinExistence type="predicted"/>
<sequence length="35" mass="4325">MKRIYDVVVEEVETIYPQFMKRVNNNDLDYFENIV</sequence>
<accession>A0A1G7X941</accession>
<evidence type="ECO:0000313" key="2">
    <source>
        <dbReference type="Proteomes" id="UP000198779"/>
    </source>
</evidence>
<name>A0A1G7X941_9BACT</name>
<protein>
    <submittedName>
        <fullName evidence="1">Uncharacterized protein</fullName>
    </submittedName>
</protein>
<gene>
    <name evidence="1" type="ORF">SAMN04487901_11015</name>
</gene>
<organism evidence="1 2">
    <name type="scientific">Prevotella communis</name>
    <dbReference type="NCBI Taxonomy" id="2913614"/>
    <lineage>
        <taxon>Bacteria</taxon>
        <taxon>Pseudomonadati</taxon>
        <taxon>Bacteroidota</taxon>
        <taxon>Bacteroidia</taxon>
        <taxon>Bacteroidales</taxon>
        <taxon>Prevotellaceae</taxon>
        <taxon>Prevotella</taxon>
    </lineage>
</organism>
<dbReference type="Proteomes" id="UP000198779">
    <property type="component" value="Unassembled WGS sequence"/>
</dbReference>
<dbReference type="EMBL" id="FNCQ01000010">
    <property type="protein sequence ID" value="SDG80702.1"/>
    <property type="molecule type" value="Genomic_DNA"/>
</dbReference>
<dbReference type="STRING" id="645274.SAMN04487901_11015"/>